<accession>A0A397T921</accession>
<gene>
    <name evidence="1" type="ORF">C1645_761603</name>
</gene>
<dbReference type="OrthoDB" id="2434147at2759"/>
<name>A0A397T921_9GLOM</name>
<evidence type="ECO:0000313" key="2">
    <source>
        <dbReference type="Proteomes" id="UP000265703"/>
    </source>
</evidence>
<comment type="caution">
    <text evidence="1">The sequence shown here is derived from an EMBL/GenBank/DDBJ whole genome shotgun (WGS) entry which is preliminary data.</text>
</comment>
<feature type="non-terminal residue" evidence="1">
    <location>
        <position position="1"/>
    </location>
</feature>
<evidence type="ECO:0000313" key="1">
    <source>
        <dbReference type="EMBL" id="RIA93829.1"/>
    </source>
</evidence>
<dbReference type="Proteomes" id="UP000265703">
    <property type="component" value="Unassembled WGS sequence"/>
</dbReference>
<sequence length="103" mass="12714">TIDTNDFEVFLKNSQNIFIKKLLICNEIKNFNFELFISRYYDEGILPFIEKYVMEKKRIEYLAYKDDVNMLKDKVKRLESYNIKVRDYNVLNICYFKYIEETY</sequence>
<protein>
    <submittedName>
        <fullName evidence="1">Uncharacterized protein</fullName>
    </submittedName>
</protein>
<keyword evidence="2" id="KW-1185">Reference proteome</keyword>
<dbReference type="EMBL" id="QKYT01000096">
    <property type="protein sequence ID" value="RIA93829.1"/>
    <property type="molecule type" value="Genomic_DNA"/>
</dbReference>
<dbReference type="AlphaFoldDB" id="A0A397T921"/>
<reference evidence="1 2" key="1">
    <citation type="submission" date="2018-06" db="EMBL/GenBank/DDBJ databases">
        <title>Comparative genomics reveals the genomic features of Rhizophagus irregularis, R. cerebriforme, R. diaphanum and Gigaspora rosea, and their symbiotic lifestyle signature.</title>
        <authorList>
            <person name="Morin E."/>
            <person name="San Clemente H."/>
            <person name="Chen E.C.H."/>
            <person name="De La Providencia I."/>
            <person name="Hainaut M."/>
            <person name="Kuo A."/>
            <person name="Kohler A."/>
            <person name="Murat C."/>
            <person name="Tang N."/>
            <person name="Roy S."/>
            <person name="Loubradou J."/>
            <person name="Henrissat B."/>
            <person name="Grigoriev I.V."/>
            <person name="Corradi N."/>
            <person name="Roux C."/>
            <person name="Martin F.M."/>
        </authorList>
    </citation>
    <scope>NUCLEOTIDE SEQUENCE [LARGE SCALE GENOMIC DNA]</scope>
    <source>
        <strain evidence="1 2">DAOM 227022</strain>
    </source>
</reference>
<proteinExistence type="predicted"/>
<organism evidence="1 2">
    <name type="scientific">Glomus cerebriforme</name>
    <dbReference type="NCBI Taxonomy" id="658196"/>
    <lineage>
        <taxon>Eukaryota</taxon>
        <taxon>Fungi</taxon>
        <taxon>Fungi incertae sedis</taxon>
        <taxon>Mucoromycota</taxon>
        <taxon>Glomeromycotina</taxon>
        <taxon>Glomeromycetes</taxon>
        <taxon>Glomerales</taxon>
        <taxon>Glomeraceae</taxon>
        <taxon>Glomus</taxon>
    </lineage>
</organism>